<dbReference type="Proteomes" id="UP000197138">
    <property type="component" value="Unassembled WGS sequence"/>
</dbReference>
<dbReference type="AlphaFoldDB" id="A0A218WMS5"/>
<sequence>MLKSSNLFIIYRTWNPAGSQWTSSSHLYPHSPPKLVDFSDHIHTAVASHCHDKLARLPFLAGPLRNLTLLSPLSRKFAHGTTLIVSLLRPLLFTWVLNFPSPEEVPVLATSSDGVKAHIGGGSKYDLLGTPGPNQGLRASSLSGTRGSDWGSVDYGGAARRLLATLGHLRELRKLDLTYNEMLLNRAGHLGACLLWLPGRFEAERLGTTRFLILRGMEWPRVQNSTSLGGKWGLWVTAGAH</sequence>
<organism evidence="1 2">
    <name type="scientific">Punica granatum</name>
    <name type="common">Pomegranate</name>
    <dbReference type="NCBI Taxonomy" id="22663"/>
    <lineage>
        <taxon>Eukaryota</taxon>
        <taxon>Viridiplantae</taxon>
        <taxon>Streptophyta</taxon>
        <taxon>Embryophyta</taxon>
        <taxon>Tracheophyta</taxon>
        <taxon>Spermatophyta</taxon>
        <taxon>Magnoliopsida</taxon>
        <taxon>eudicotyledons</taxon>
        <taxon>Gunneridae</taxon>
        <taxon>Pentapetalae</taxon>
        <taxon>rosids</taxon>
        <taxon>malvids</taxon>
        <taxon>Myrtales</taxon>
        <taxon>Lythraceae</taxon>
        <taxon>Punica</taxon>
    </lineage>
</organism>
<accession>A0A218WMS5</accession>
<name>A0A218WMS5_PUNGR</name>
<gene>
    <name evidence="1" type="ORF">CDL15_Pgr008455</name>
</gene>
<dbReference type="EMBL" id="MTKT01003794">
    <property type="protein sequence ID" value="OWM74144.1"/>
    <property type="molecule type" value="Genomic_DNA"/>
</dbReference>
<reference evidence="2" key="1">
    <citation type="journal article" date="2017" name="Plant J.">
        <title>The pomegranate (Punica granatum L.) genome and the genomics of punicalagin biosynthesis.</title>
        <authorList>
            <person name="Qin G."/>
            <person name="Xu C."/>
            <person name="Ming R."/>
            <person name="Tang H."/>
            <person name="Guyot R."/>
            <person name="Kramer E.M."/>
            <person name="Hu Y."/>
            <person name="Yi X."/>
            <person name="Qi Y."/>
            <person name="Xu X."/>
            <person name="Gao Z."/>
            <person name="Pan H."/>
            <person name="Jian J."/>
            <person name="Tian Y."/>
            <person name="Yue Z."/>
            <person name="Xu Y."/>
        </authorList>
    </citation>
    <scope>NUCLEOTIDE SEQUENCE [LARGE SCALE GENOMIC DNA]</scope>
    <source>
        <strain evidence="2">cv. Dabenzi</strain>
    </source>
</reference>
<comment type="caution">
    <text evidence="1">The sequence shown here is derived from an EMBL/GenBank/DDBJ whole genome shotgun (WGS) entry which is preliminary data.</text>
</comment>
<evidence type="ECO:0000313" key="2">
    <source>
        <dbReference type="Proteomes" id="UP000197138"/>
    </source>
</evidence>
<protein>
    <submittedName>
        <fullName evidence="1">Uncharacterized protein</fullName>
    </submittedName>
</protein>
<evidence type="ECO:0000313" key="1">
    <source>
        <dbReference type="EMBL" id="OWM74144.1"/>
    </source>
</evidence>
<proteinExistence type="predicted"/>